<dbReference type="Proteomes" id="UP000664417">
    <property type="component" value="Unassembled WGS sequence"/>
</dbReference>
<accession>A0A8J7Q227</accession>
<dbReference type="RefSeq" id="WP_207857327.1">
    <property type="nucleotide sequence ID" value="NZ_JAFREP010000004.1"/>
</dbReference>
<evidence type="ECO:0000259" key="1">
    <source>
        <dbReference type="Pfam" id="PF21880"/>
    </source>
</evidence>
<dbReference type="Pfam" id="PF21880">
    <property type="entry name" value="DUF6916"/>
    <property type="match status" value="1"/>
</dbReference>
<dbReference type="AlphaFoldDB" id="A0A8J7Q227"/>
<dbReference type="InterPro" id="IPR054209">
    <property type="entry name" value="DUF6916"/>
</dbReference>
<dbReference type="EMBL" id="JAFREP010000004">
    <property type="protein sequence ID" value="MBO1317850.1"/>
    <property type="molecule type" value="Genomic_DNA"/>
</dbReference>
<feature type="domain" description="DUF6916" evidence="1">
    <location>
        <begin position="56"/>
        <end position="141"/>
    </location>
</feature>
<protein>
    <recommendedName>
        <fullName evidence="1">DUF6916 domain-containing protein</fullName>
    </recommendedName>
</protein>
<comment type="caution">
    <text evidence="2">The sequence shown here is derived from an EMBL/GenBank/DDBJ whole genome shotgun (WGS) entry which is preliminary data.</text>
</comment>
<sequence>MSHPYDFGASRTLTRLPPRGSVGNRTTVATLGVSLGFIFFTARIDMSEDVLRKVTMDTIVGDTLTLSVSEHEIPLKLDTIRERADAKENGYECFTMVFSGPVDKELNQGTYTMKSEKLGDFLLFIVPVAKSQEAMTYEAVINRELAS</sequence>
<evidence type="ECO:0000313" key="3">
    <source>
        <dbReference type="Proteomes" id="UP000664417"/>
    </source>
</evidence>
<evidence type="ECO:0000313" key="2">
    <source>
        <dbReference type="EMBL" id="MBO1317850.1"/>
    </source>
</evidence>
<gene>
    <name evidence="2" type="ORF">J3U88_05205</name>
</gene>
<name>A0A8J7Q227_9BACT</name>
<reference evidence="2" key="1">
    <citation type="submission" date="2021-03" db="EMBL/GenBank/DDBJ databases">
        <authorList>
            <person name="Wang G."/>
        </authorList>
    </citation>
    <scope>NUCLEOTIDE SEQUENCE</scope>
    <source>
        <strain evidence="2">KCTC 12899</strain>
    </source>
</reference>
<proteinExistence type="predicted"/>
<organism evidence="2 3">
    <name type="scientific">Acanthopleuribacter pedis</name>
    <dbReference type="NCBI Taxonomy" id="442870"/>
    <lineage>
        <taxon>Bacteria</taxon>
        <taxon>Pseudomonadati</taxon>
        <taxon>Acidobacteriota</taxon>
        <taxon>Holophagae</taxon>
        <taxon>Acanthopleuribacterales</taxon>
        <taxon>Acanthopleuribacteraceae</taxon>
        <taxon>Acanthopleuribacter</taxon>
    </lineage>
</organism>
<keyword evidence="3" id="KW-1185">Reference proteome</keyword>